<feature type="region of interest" description="Disordered" evidence="1">
    <location>
        <begin position="64"/>
        <end position="90"/>
    </location>
</feature>
<comment type="caution">
    <text evidence="2">The sequence shown here is derived from an EMBL/GenBank/DDBJ whole genome shotgun (WGS) entry which is preliminary data.</text>
</comment>
<evidence type="ECO:0000256" key="1">
    <source>
        <dbReference type="SAM" id="MobiDB-lite"/>
    </source>
</evidence>
<dbReference type="AlphaFoldDB" id="A0A0W8I2X4"/>
<evidence type="ECO:0000313" key="3">
    <source>
        <dbReference type="Proteomes" id="UP000053512"/>
    </source>
</evidence>
<accession>A0A0W8I2X4</accession>
<sequence length="90" mass="9565">MITGTGAAWVSAKLIRFSSEPRARSASSTPVRFSRVSKPCTASSPLVVPENSRIASAIRASVSTAGRPAAAPESKTPCRRASWSTWWETS</sequence>
<gene>
    <name evidence="2" type="ORF">AVL61_06890</name>
</gene>
<evidence type="ECO:0000313" key="2">
    <source>
        <dbReference type="EMBL" id="KUG52075.1"/>
    </source>
</evidence>
<name>A0A0W8I2X4_KOCRO</name>
<protein>
    <submittedName>
        <fullName evidence="2">Uncharacterized protein</fullName>
    </submittedName>
</protein>
<dbReference type="Proteomes" id="UP000053512">
    <property type="component" value="Unassembled WGS sequence"/>
</dbReference>
<dbReference type="EMBL" id="LQBK01000040">
    <property type="protein sequence ID" value="KUG52075.1"/>
    <property type="molecule type" value="Genomic_DNA"/>
</dbReference>
<organism evidence="2 3">
    <name type="scientific">Kocuria rosea subsp. polaris</name>
    <dbReference type="NCBI Taxonomy" id="136273"/>
    <lineage>
        <taxon>Bacteria</taxon>
        <taxon>Bacillati</taxon>
        <taxon>Actinomycetota</taxon>
        <taxon>Actinomycetes</taxon>
        <taxon>Micrococcales</taxon>
        <taxon>Micrococcaceae</taxon>
        <taxon>Kocuria</taxon>
    </lineage>
</organism>
<proteinExistence type="predicted"/>
<reference evidence="3" key="1">
    <citation type="submission" date="2015-12" db="EMBL/GenBank/DDBJ databases">
        <authorList>
            <person name="Nair G.R."/>
            <person name="Kaur G."/>
            <person name="Mayilraj S."/>
        </authorList>
    </citation>
    <scope>NUCLEOTIDE SEQUENCE [LARGE SCALE GENOMIC DNA]</scope>
    <source>
        <strain evidence="3">CD08_4</strain>
    </source>
</reference>